<evidence type="ECO:0000256" key="1">
    <source>
        <dbReference type="SAM" id="MobiDB-lite"/>
    </source>
</evidence>
<dbReference type="GO" id="GO:0035556">
    <property type="term" value="P:intracellular signal transduction"/>
    <property type="evidence" value="ECO:0007669"/>
    <property type="project" value="InterPro"/>
</dbReference>
<dbReference type="Proteomes" id="UP000515156">
    <property type="component" value="Chromosome 1"/>
</dbReference>
<feature type="region of interest" description="Disordered" evidence="1">
    <location>
        <begin position="360"/>
        <end position="398"/>
    </location>
</feature>
<dbReference type="GO" id="GO:0042169">
    <property type="term" value="F:SH2 domain binding"/>
    <property type="evidence" value="ECO:0007669"/>
    <property type="project" value="TreeGrafter"/>
</dbReference>
<accession>A0A6P7Z343</accession>
<reference evidence="4" key="1">
    <citation type="submission" date="2025-08" db="UniProtKB">
        <authorList>
            <consortium name="RefSeq"/>
        </authorList>
    </citation>
    <scope>IDENTIFICATION</scope>
</reference>
<proteinExistence type="predicted"/>
<keyword evidence="2" id="KW-1133">Transmembrane helix</keyword>
<organism evidence="3 4">
    <name type="scientific">Microcaecilia unicolor</name>
    <dbReference type="NCBI Taxonomy" id="1415580"/>
    <lineage>
        <taxon>Eukaryota</taxon>
        <taxon>Metazoa</taxon>
        <taxon>Chordata</taxon>
        <taxon>Craniata</taxon>
        <taxon>Vertebrata</taxon>
        <taxon>Euteleostomi</taxon>
        <taxon>Amphibia</taxon>
        <taxon>Gymnophiona</taxon>
        <taxon>Siphonopidae</taxon>
        <taxon>Microcaecilia</taxon>
    </lineage>
</organism>
<keyword evidence="2" id="KW-0812">Transmembrane</keyword>
<dbReference type="GeneID" id="115478515"/>
<dbReference type="PANTHER" id="PTHR16322">
    <property type="entry name" value="PHOSPHOPROTEIN ASSOCIATED WITH GLYCOSPHINGOLIPID-ENRICHED MICRODOMAINS 1"/>
    <property type="match status" value="1"/>
</dbReference>
<sequence>MAPVLALGFSTHGQTDIIAWGGLAAITTFLALTVLLILCSSCDREKKPKHQNGDHENLMTVPSDKETFSHSITSLGTDPPANSYQNGGISNGDVISEDSTTACIQPYEEVQTSYPDLCDQQDYTGKSIRCPQSRELPRIPPNSNLETALPARPVENYPGLGTEGPYEVLKDSSSQDNIIEDSLYETVKEIKEVGVVCSTDGSKKLDSRATAQHAHEQSPESRTEAAEYASINRNRKSQQRVSSECAINSPRDQEDEAPPPVPEKLLDENENVQRKKAEEEAEENDTEGASQRQSLHSYKSREEDPCLTEDDITAMYSTVSKTSHPVKSQDTPSDPTYSQDMNTSRSPSICSDLYATVRDHEKSPNTVDVPQPAERTNGESDPEYEAIPPVCREEERTASVPNANRRMLLLAENDYESIGDLQQNRDITRL</sequence>
<feature type="transmembrane region" description="Helical" evidence="2">
    <location>
        <begin position="17"/>
        <end position="39"/>
    </location>
</feature>
<feature type="compositionally biased region" description="Basic and acidic residues" evidence="1">
    <location>
        <begin position="264"/>
        <end position="278"/>
    </location>
</feature>
<dbReference type="CTD" id="55824"/>
<feature type="region of interest" description="Disordered" evidence="1">
    <location>
        <begin position="200"/>
        <end position="348"/>
    </location>
</feature>
<gene>
    <name evidence="4" type="primary">PAG1</name>
</gene>
<keyword evidence="3" id="KW-1185">Reference proteome</keyword>
<dbReference type="GO" id="GO:0005886">
    <property type="term" value="C:plasma membrane"/>
    <property type="evidence" value="ECO:0007669"/>
    <property type="project" value="InterPro"/>
</dbReference>
<dbReference type="OrthoDB" id="9874312at2759"/>
<feature type="region of interest" description="Disordered" evidence="1">
    <location>
        <begin position="132"/>
        <end position="153"/>
    </location>
</feature>
<evidence type="ECO:0000256" key="2">
    <source>
        <dbReference type="SAM" id="Phobius"/>
    </source>
</evidence>
<dbReference type="KEGG" id="muo:115478515"/>
<protein>
    <submittedName>
        <fullName evidence="4">Phosphoprotein associated with glycosphingolipid-enriched microdomains 1</fullName>
    </submittedName>
</protein>
<keyword evidence="2" id="KW-0472">Membrane</keyword>
<evidence type="ECO:0000313" key="3">
    <source>
        <dbReference type="Proteomes" id="UP000515156"/>
    </source>
</evidence>
<feature type="compositionally biased region" description="Polar residues" evidence="1">
    <location>
        <begin position="287"/>
        <end position="297"/>
    </location>
</feature>
<dbReference type="Pfam" id="PF15347">
    <property type="entry name" value="PAG"/>
    <property type="match status" value="1"/>
</dbReference>
<dbReference type="InterPro" id="IPR032748">
    <property type="entry name" value="PAG"/>
</dbReference>
<dbReference type="RefSeq" id="XP_030071768.1">
    <property type="nucleotide sequence ID" value="XM_030215908.1"/>
</dbReference>
<feature type="compositionally biased region" description="Basic and acidic residues" evidence="1">
    <location>
        <begin position="201"/>
        <end position="225"/>
    </location>
</feature>
<name>A0A6P7Z343_9AMPH</name>
<dbReference type="GO" id="GO:0045121">
    <property type="term" value="C:membrane raft"/>
    <property type="evidence" value="ECO:0007669"/>
    <property type="project" value="InterPro"/>
</dbReference>
<dbReference type="InParanoid" id="A0A6P7Z343"/>
<feature type="compositionally biased region" description="Polar residues" evidence="1">
    <location>
        <begin position="315"/>
        <end position="348"/>
    </location>
</feature>
<dbReference type="PANTHER" id="PTHR16322:SF0">
    <property type="entry name" value="PHOSPHOPROTEIN ASSOCIATED WITH GLYCOSPHINGOLIPID-ENRICHED MICRODOMAINS 1"/>
    <property type="match status" value="1"/>
</dbReference>
<dbReference type="GO" id="GO:0050868">
    <property type="term" value="P:negative regulation of T cell activation"/>
    <property type="evidence" value="ECO:0007669"/>
    <property type="project" value="InterPro"/>
</dbReference>
<dbReference type="AlphaFoldDB" id="A0A6P7Z343"/>
<evidence type="ECO:0000313" key="4">
    <source>
        <dbReference type="RefSeq" id="XP_030071768.1"/>
    </source>
</evidence>
<dbReference type="FunCoup" id="A0A6P7Z343">
    <property type="interactions" value="725"/>
</dbReference>